<organism evidence="2 3">
    <name type="scientific">Rugosimonospora africana</name>
    <dbReference type="NCBI Taxonomy" id="556532"/>
    <lineage>
        <taxon>Bacteria</taxon>
        <taxon>Bacillati</taxon>
        <taxon>Actinomycetota</taxon>
        <taxon>Actinomycetes</taxon>
        <taxon>Micromonosporales</taxon>
        <taxon>Micromonosporaceae</taxon>
        <taxon>Rugosimonospora</taxon>
    </lineage>
</organism>
<dbReference type="Gene3D" id="3.40.630.30">
    <property type="match status" value="1"/>
</dbReference>
<evidence type="ECO:0000259" key="1">
    <source>
        <dbReference type="PROSITE" id="PS51729"/>
    </source>
</evidence>
<gene>
    <name evidence="2" type="ORF">Raf01_92480</name>
</gene>
<reference evidence="2" key="1">
    <citation type="submission" date="2021-01" db="EMBL/GenBank/DDBJ databases">
        <title>Whole genome shotgun sequence of Rugosimonospora africana NBRC 104875.</title>
        <authorList>
            <person name="Komaki H."/>
            <person name="Tamura T."/>
        </authorList>
    </citation>
    <scope>NUCLEOTIDE SEQUENCE</scope>
    <source>
        <strain evidence="2">NBRC 104875</strain>
    </source>
</reference>
<dbReference type="Pfam" id="PF14542">
    <property type="entry name" value="Acetyltransf_CG"/>
    <property type="match status" value="1"/>
</dbReference>
<sequence>MGIVNITVRDNPEQHRYEAVADDAVAGIIQYRDRHDGARVFLHTETMPDFAGKGVASVLVRQALEMERERRQMVVPVCPFVSAFLERHPEYKDVTERPTR</sequence>
<comment type="caution">
    <text evidence="2">The sequence shown here is derived from an EMBL/GenBank/DDBJ whole genome shotgun (WGS) entry which is preliminary data.</text>
</comment>
<evidence type="ECO:0000313" key="3">
    <source>
        <dbReference type="Proteomes" id="UP000642748"/>
    </source>
</evidence>
<proteinExistence type="predicted"/>
<keyword evidence="3" id="KW-1185">Reference proteome</keyword>
<accession>A0A8J3R2J3</accession>
<dbReference type="SUPFAM" id="SSF55729">
    <property type="entry name" value="Acyl-CoA N-acyltransferases (Nat)"/>
    <property type="match status" value="1"/>
</dbReference>
<name>A0A8J3R2J3_9ACTN</name>
<dbReference type="Proteomes" id="UP000642748">
    <property type="component" value="Unassembled WGS sequence"/>
</dbReference>
<protein>
    <recommendedName>
        <fullName evidence="1">N-acetyltransferase domain-containing protein</fullName>
    </recommendedName>
</protein>
<dbReference type="PANTHER" id="PTHR31435">
    <property type="entry name" value="PROTEIN NATD1"/>
    <property type="match status" value="1"/>
</dbReference>
<dbReference type="PROSITE" id="PS51729">
    <property type="entry name" value="GNAT_YJDJ"/>
    <property type="match status" value="1"/>
</dbReference>
<dbReference type="EMBL" id="BONZ01000115">
    <property type="protein sequence ID" value="GIH21076.1"/>
    <property type="molecule type" value="Genomic_DNA"/>
</dbReference>
<dbReference type="InterPro" id="IPR016181">
    <property type="entry name" value="Acyl_CoA_acyltransferase"/>
</dbReference>
<evidence type="ECO:0000313" key="2">
    <source>
        <dbReference type="EMBL" id="GIH21076.1"/>
    </source>
</evidence>
<dbReference type="AlphaFoldDB" id="A0A8J3R2J3"/>
<dbReference type="InterPro" id="IPR045057">
    <property type="entry name" value="Gcn5-rel_NAT"/>
</dbReference>
<dbReference type="PANTHER" id="PTHR31435:SF10">
    <property type="entry name" value="BSR4717 PROTEIN"/>
    <property type="match status" value="1"/>
</dbReference>
<feature type="domain" description="N-acetyltransferase" evidence="1">
    <location>
        <begin position="9"/>
        <end position="96"/>
    </location>
</feature>
<dbReference type="InterPro" id="IPR031165">
    <property type="entry name" value="GNAT_YJDJ"/>
</dbReference>